<proteinExistence type="predicted"/>
<evidence type="ECO:0000313" key="2">
    <source>
        <dbReference type="Proteomes" id="UP001172102"/>
    </source>
</evidence>
<accession>A0AA40E9V0</accession>
<dbReference type="Proteomes" id="UP001172102">
    <property type="component" value="Unassembled WGS sequence"/>
</dbReference>
<protein>
    <submittedName>
        <fullName evidence="1">Uncharacterized protein</fullName>
    </submittedName>
</protein>
<name>A0AA40E9V0_9PEZI</name>
<organism evidence="1 2">
    <name type="scientific">Lasiosphaeris hirsuta</name>
    <dbReference type="NCBI Taxonomy" id="260670"/>
    <lineage>
        <taxon>Eukaryota</taxon>
        <taxon>Fungi</taxon>
        <taxon>Dikarya</taxon>
        <taxon>Ascomycota</taxon>
        <taxon>Pezizomycotina</taxon>
        <taxon>Sordariomycetes</taxon>
        <taxon>Sordariomycetidae</taxon>
        <taxon>Sordariales</taxon>
        <taxon>Lasiosphaeriaceae</taxon>
        <taxon>Lasiosphaeris</taxon>
    </lineage>
</organism>
<reference evidence="1" key="1">
    <citation type="submission" date="2023-06" db="EMBL/GenBank/DDBJ databases">
        <title>Genome-scale phylogeny and comparative genomics of the fungal order Sordariales.</title>
        <authorList>
            <consortium name="Lawrence Berkeley National Laboratory"/>
            <person name="Hensen N."/>
            <person name="Bonometti L."/>
            <person name="Westerberg I."/>
            <person name="Brannstrom I.O."/>
            <person name="Guillou S."/>
            <person name="Cros-Aarteil S."/>
            <person name="Calhoun S."/>
            <person name="Haridas S."/>
            <person name="Kuo A."/>
            <person name="Mondo S."/>
            <person name="Pangilinan J."/>
            <person name="Riley R."/>
            <person name="Labutti K."/>
            <person name="Andreopoulos B."/>
            <person name="Lipzen A."/>
            <person name="Chen C."/>
            <person name="Yanf M."/>
            <person name="Daum C."/>
            <person name="Ng V."/>
            <person name="Clum A."/>
            <person name="Steindorff A."/>
            <person name="Ohm R."/>
            <person name="Martin F."/>
            <person name="Silar P."/>
            <person name="Natvig D."/>
            <person name="Lalanne C."/>
            <person name="Gautier V."/>
            <person name="Ament-Velasquez S.L."/>
            <person name="Kruys A."/>
            <person name="Hutchinson M.I."/>
            <person name="Powell A.J."/>
            <person name="Barry K."/>
            <person name="Miller A.N."/>
            <person name="Grigoriev I.V."/>
            <person name="Debuchy R."/>
            <person name="Gladieux P."/>
            <person name="Thoren M.H."/>
            <person name="Johannesson H."/>
        </authorList>
    </citation>
    <scope>NUCLEOTIDE SEQUENCE</scope>
    <source>
        <strain evidence="1">SMH4607-1</strain>
    </source>
</reference>
<comment type="caution">
    <text evidence="1">The sequence shown here is derived from an EMBL/GenBank/DDBJ whole genome shotgun (WGS) entry which is preliminary data.</text>
</comment>
<dbReference type="AlphaFoldDB" id="A0AA40E9V0"/>
<keyword evidence="2" id="KW-1185">Reference proteome</keyword>
<gene>
    <name evidence="1" type="ORF">B0H67DRAFT_30367</name>
</gene>
<sequence length="62" mass="6567">MGLAVDGSRFFAVTRNGQGHANGDIPASGRLPLSTLDECVINFSLSSAGKIGLTDYFEPYTM</sequence>
<evidence type="ECO:0000313" key="1">
    <source>
        <dbReference type="EMBL" id="KAK0730387.1"/>
    </source>
</evidence>
<dbReference type="EMBL" id="JAUKUA010000001">
    <property type="protein sequence ID" value="KAK0730387.1"/>
    <property type="molecule type" value="Genomic_DNA"/>
</dbReference>